<reference evidence="1 2" key="1">
    <citation type="journal article" date="2022" name="DNA Res.">
        <title>Chromosomal-level genome assembly of the orchid tree Bauhinia variegata (Leguminosae; Cercidoideae) supports the allotetraploid origin hypothesis of Bauhinia.</title>
        <authorList>
            <person name="Zhong Y."/>
            <person name="Chen Y."/>
            <person name="Zheng D."/>
            <person name="Pang J."/>
            <person name="Liu Y."/>
            <person name="Luo S."/>
            <person name="Meng S."/>
            <person name="Qian L."/>
            <person name="Wei D."/>
            <person name="Dai S."/>
            <person name="Zhou R."/>
        </authorList>
    </citation>
    <scope>NUCLEOTIDE SEQUENCE [LARGE SCALE GENOMIC DNA]</scope>
    <source>
        <strain evidence="1">BV-YZ2020</strain>
    </source>
</reference>
<sequence length="174" mass="18278">MAKRLILSLNRVLIEKIVPPSKTNAGILLPEKSSKLNSGKVVAIGPGTRDKAGNLISVAVKEGDTVLLPEYGGTEVKLGDKEGCKVGGFERLCPAVLPHLQKGVRPGKLRLSLLLPLFVGASATLVGSHFGQLCLSTAFLSLGSCIILTRICPIGRCSTFQICVLGIGSDCFHS</sequence>
<keyword evidence="2" id="KW-1185">Reference proteome</keyword>
<dbReference type="EMBL" id="CM039429">
    <property type="protein sequence ID" value="KAI4347731.1"/>
    <property type="molecule type" value="Genomic_DNA"/>
</dbReference>
<evidence type="ECO:0000313" key="1">
    <source>
        <dbReference type="EMBL" id="KAI4347731.1"/>
    </source>
</evidence>
<organism evidence="1 2">
    <name type="scientific">Bauhinia variegata</name>
    <name type="common">Purple orchid tree</name>
    <name type="synonym">Phanera variegata</name>
    <dbReference type="NCBI Taxonomy" id="167791"/>
    <lineage>
        <taxon>Eukaryota</taxon>
        <taxon>Viridiplantae</taxon>
        <taxon>Streptophyta</taxon>
        <taxon>Embryophyta</taxon>
        <taxon>Tracheophyta</taxon>
        <taxon>Spermatophyta</taxon>
        <taxon>Magnoliopsida</taxon>
        <taxon>eudicotyledons</taxon>
        <taxon>Gunneridae</taxon>
        <taxon>Pentapetalae</taxon>
        <taxon>rosids</taxon>
        <taxon>fabids</taxon>
        <taxon>Fabales</taxon>
        <taxon>Fabaceae</taxon>
        <taxon>Cercidoideae</taxon>
        <taxon>Cercideae</taxon>
        <taxon>Bauhiniinae</taxon>
        <taxon>Bauhinia</taxon>
    </lineage>
</organism>
<proteinExistence type="predicted"/>
<evidence type="ECO:0000313" key="2">
    <source>
        <dbReference type="Proteomes" id="UP000828941"/>
    </source>
</evidence>
<dbReference type="Proteomes" id="UP000828941">
    <property type="component" value="Chromosome 4"/>
</dbReference>
<protein>
    <submittedName>
        <fullName evidence="1">Uncharacterized protein</fullName>
    </submittedName>
</protein>
<name>A0ACB9PJS9_BAUVA</name>
<gene>
    <name evidence="1" type="ORF">L6164_008514</name>
</gene>
<accession>A0ACB9PJS9</accession>
<comment type="caution">
    <text evidence="1">The sequence shown here is derived from an EMBL/GenBank/DDBJ whole genome shotgun (WGS) entry which is preliminary data.</text>
</comment>